<proteinExistence type="predicted"/>
<feature type="non-terminal residue" evidence="1">
    <location>
        <position position="86"/>
    </location>
</feature>
<organism evidence="1">
    <name type="scientific">Tanacetum cinerariifolium</name>
    <name type="common">Dalmatian daisy</name>
    <name type="synonym">Chrysanthemum cinerariifolium</name>
    <dbReference type="NCBI Taxonomy" id="118510"/>
    <lineage>
        <taxon>Eukaryota</taxon>
        <taxon>Viridiplantae</taxon>
        <taxon>Streptophyta</taxon>
        <taxon>Embryophyta</taxon>
        <taxon>Tracheophyta</taxon>
        <taxon>Spermatophyta</taxon>
        <taxon>Magnoliopsida</taxon>
        <taxon>eudicotyledons</taxon>
        <taxon>Gunneridae</taxon>
        <taxon>Pentapetalae</taxon>
        <taxon>asterids</taxon>
        <taxon>campanulids</taxon>
        <taxon>Asterales</taxon>
        <taxon>Asteraceae</taxon>
        <taxon>Asteroideae</taxon>
        <taxon>Anthemideae</taxon>
        <taxon>Anthemidinae</taxon>
        <taxon>Tanacetum</taxon>
    </lineage>
</organism>
<sequence length="86" mass="9893">MDQAKKLGLPPPLALATFRMTPEEKKRKRTQILKEAFVTKDIKVNGMNRNLIPPPGFVPIEGHVIKELESGIFYMNRNTDIVFQRE</sequence>
<comment type="caution">
    <text evidence="1">The sequence shown here is derived from an EMBL/GenBank/DDBJ whole genome shotgun (WGS) entry which is preliminary data.</text>
</comment>
<name>A0A699V314_TANCI</name>
<dbReference type="AlphaFoldDB" id="A0A699V314"/>
<dbReference type="EMBL" id="BKCJ011394703">
    <property type="protein sequence ID" value="GFD29447.1"/>
    <property type="molecule type" value="Genomic_DNA"/>
</dbReference>
<gene>
    <name evidence="1" type="ORF">Tci_901416</name>
</gene>
<accession>A0A699V314</accession>
<reference evidence="1" key="1">
    <citation type="journal article" date="2019" name="Sci. Rep.">
        <title>Draft genome of Tanacetum cinerariifolium, the natural source of mosquito coil.</title>
        <authorList>
            <person name="Yamashiro T."/>
            <person name="Shiraishi A."/>
            <person name="Satake H."/>
            <person name="Nakayama K."/>
        </authorList>
    </citation>
    <scope>NUCLEOTIDE SEQUENCE</scope>
</reference>
<protein>
    <submittedName>
        <fullName evidence="1">Uncharacterized protein</fullName>
    </submittedName>
</protein>
<evidence type="ECO:0000313" key="1">
    <source>
        <dbReference type="EMBL" id="GFD29447.1"/>
    </source>
</evidence>